<dbReference type="GO" id="GO:0046677">
    <property type="term" value="P:response to antibiotic"/>
    <property type="evidence" value="ECO:0007669"/>
    <property type="project" value="TreeGrafter"/>
</dbReference>
<dbReference type="GO" id="GO:0030313">
    <property type="term" value="C:cell envelope"/>
    <property type="evidence" value="ECO:0007669"/>
    <property type="project" value="UniProtKB-SubCell"/>
</dbReference>
<dbReference type="Pfam" id="PF25944">
    <property type="entry name" value="Beta-barrel_RND"/>
    <property type="match status" value="1"/>
</dbReference>
<dbReference type="Gene3D" id="2.40.50.100">
    <property type="match status" value="1"/>
</dbReference>
<comment type="similarity">
    <text evidence="2">Belongs to the membrane fusion protein (MFP) (TC 8.A.1) family.</text>
</comment>
<dbReference type="EMBL" id="FYDG01000001">
    <property type="protein sequence ID" value="SNB52141.1"/>
    <property type="molecule type" value="Genomic_DNA"/>
</dbReference>
<dbReference type="InterPro" id="IPR058625">
    <property type="entry name" value="MdtA-like_BSH"/>
</dbReference>
<gene>
    <name evidence="7" type="ORF">SAMN06265338_101193</name>
</gene>
<dbReference type="Pfam" id="PF25917">
    <property type="entry name" value="BSH_RND"/>
    <property type="match status" value="1"/>
</dbReference>
<sequence length="374" mass="39652">MIAALAGAGALGPLAFGTTAPRADVKPPPAAVPVSVETLAMRDIRVWSSFSGRARAVDYAEIRPEVSGKIVDVRFVDGQTVQAGQVLLVIDPQPYEAAAARAEANLASATARAEYSRKDLERAKSLIGNQTLTQRDFDARANAARVADADIKAAEAALRQARIDLDHAYVKAPISGRISRAEITQGNLVQSGANAPLLTSIVSQNGIYVDFDVDEQTYLRTVRAAAKQAQAEKAIPVEVFPEGGDASAIPGVISSFDNRINTGTGAIRARARFANADGALVPGMFVSVRLAGSAEQRVVLAPERAIQSDQSKKFVFVVGADDKVAYREVSLGPQVDEGRRIVRAGLNAGDRIVVDGLQHVRPDTLVRTREAAAH</sequence>
<dbReference type="InterPro" id="IPR058626">
    <property type="entry name" value="MdtA-like_b-barrel"/>
</dbReference>
<evidence type="ECO:0000259" key="4">
    <source>
        <dbReference type="Pfam" id="PF25917"/>
    </source>
</evidence>
<dbReference type="FunFam" id="2.40.420.20:FF:000001">
    <property type="entry name" value="Efflux RND transporter periplasmic adaptor subunit"/>
    <property type="match status" value="1"/>
</dbReference>
<dbReference type="Pfam" id="PF25967">
    <property type="entry name" value="RND-MFP_C"/>
    <property type="match status" value="1"/>
</dbReference>
<protein>
    <submittedName>
        <fullName evidence="7">Membrane fusion protein, multidrug efflux system</fullName>
    </submittedName>
</protein>
<feature type="domain" description="Multidrug resistance protein MdtA-like C-terminal permuted SH3" evidence="6">
    <location>
        <begin position="298"/>
        <end position="358"/>
    </location>
</feature>
<proteinExistence type="inferred from homology"/>
<dbReference type="InterPro" id="IPR006143">
    <property type="entry name" value="RND_pump_MFP"/>
</dbReference>
<dbReference type="Proteomes" id="UP000198418">
    <property type="component" value="Unassembled WGS sequence"/>
</dbReference>
<evidence type="ECO:0000259" key="3">
    <source>
        <dbReference type="Pfam" id="PF25876"/>
    </source>
</evidence>
<evidence type="ECO:0000256" key="1">
    <source>
        <dbReference type="ARBA" id="ARBA00004196"/>
    </source>
</evidence>
<reference evidence="8" key="1">
    <citation type="submission" date="2017-06" db="EMBL/GenBank/DDBJ databases">
        <authorList>
            <person name="Varghese N."/>
            <person name="Submissions S."/>
        </authorList>
    </citation>
    <scope>NUCLEOTIDE SEQUENCE [LARGE SCALE GENOMIC DNA]</scope>
    <source>
        <strain evidence="8">DSM 137</strain>
    </source>
</reference>
<keyword evidence="8" id="KW-1185">Reference proteome</keyword>
<dbReference type="Pfam" id="PF25876">
    <property type="entry name" value="HH_MFP_RND"/>
    <property type="match status" value="1"/>
</dbReference>
<dbReference type="NCBIfam" id="TIGR01730">
    <property type="entry name" value="RND_mfp"/>
    <property type="match status" value="1"/>
</dbReference>
<dbReference type="GO" id="GO:0022857">
    <property type="term" value="F:transmembrane transporter activity"/>
    <property type="evidence" value="ECO:0007669"/>
    <property type="project" value="InterPro"/>
</dbReference>
<dbReference type="Gene3D" id="2.40.420.20">
    <property type="match status" value="1"/>
</dbReference>
<dbReference type="GO" id="GO:0005886">
    <property type="term" value="C:plasma membrane"/>
    <property type="evidence" value="ECO:0007669"/>
    <property type="project" value="TreeGrafter"/>
</dbReference>
<dbReference type="AlphaFoldDB" id="A0A212PYF0"/>
<organism evidence="7 8">
    <name type="scientific">Rhodoblastus acidophilus</name>
    <name type="common">Rhodopseudomonas acidophila</name>
    <dbReference type="NCBI Taxonomy" id="1074"/>
    <lineage>
        <taxon>Bacteria</taxon>
        <taxon>Pseudomonadati</taxon>
        <taxon>Pseudomonadota</taxon>
        <taxon>Alphaproteobacteria</taxon>
        <taxon>Hyphomicrobiales</taxon>
        <taxon>Rhodoblastaceae</taxon>
        <taxon>Rhodoblastus</taxon>
    </lineage>
</organism>
<evidence type="ECO:0000256" key="2">
    <source>
        <dbReference type="ARBA" id="ARBA00009477"/>
    </source>
</evidence>
<comment type="subcellular location">
    <subcellularLocation>
        <location evidence="1">Cell envelope</location>
    </subcellularLocation>
</comment>
<evidence type="ECO:0000313" key="8">
    <source>
        <dbReference type="Proteomes" id="UP000198418"/>
    </source>
</evidence>
<evidence type="ECO:0000259" key="5">
    <source>
        <dbReference type="Pfam" id="PF25944"/>
    </source>
</evidence>
<feature type="domain" description="Multidrug resistance protein MdtA-like beta-barrel" evidence="5">
    <location>
        <begin position="207"/>
        <end position="290"/>
    </location>
</feature>
<feature type="domain" description="Multidrug resistance protein MdtA-like barrel-sandwich hybrid" evidence="4">
    <location>
        <begin position="60"/>
        <end position="199"/>
    </location>
</feature>
<dbReference type="SUPFAM" id="SSF111369">
    <property type="entry name" value="HlyD-like secretion proteins"/>
    <property type="match status" value="1"/>
</dbReference>
<dbReference type="PANTHER" id="PTHR30158:SF10">
    <property type="entry name" value="CATION EFFLUX PUMP"/>
    <property type="match status" value="1"/>
</dbReference>
<evidence type="ECO:0000259" key="6">
    <source>
        <dbReference type="Pfam" id="PF25967"/>
    </source>
</evidence>
<evidence type="ECO:0000313" key="7">
    <source>
        <dbReference type="EMBL" id="SNB52141.1"/>
    </source>
</evidence>
<feature type="domain" description="Multidrug resistance protein MdtA-like alpha-helical hairpin" evidence="3">
    <location>
        <begin position="100"/>
        <end position="167"/>
    </location>
</feature>
<name>A0A212PYF0_RHOAC</name>
<accession>A0A212PYF0</accession>
<dbReference type="Gene3D" id="1.10.287.470">
    <property type="entry name" value="Helix hairpin bin"/>
    <property type="match status" value="1"/>
</dbReference>
<dbReference type="Gene3D" id="2.40.30.170">
    <property type="match status" value="1"/>
</dbReference>
<dbReference type="InterPro" id="IPR058627">
    <property type="entry name" value="MdtA-like_C"/>
</dbReference>
<dbReference type="InterPro" id="IPR058624">
    <property type="entry name" value="MdtA-like_HH"/>
</dbReference>
<dbReference type="PANTHER" id="PTHR30158">
    <property type="entry name" value="ACRA/E-RELATED COMPONENT OF DRUG EFFLUX TRANSPORTER"/>
    <property type="match status" value="1"/>
</dbReference>